<dbReference type="Pfam" id="PF07470">
    <property type="entry name" value="Glyco_hydro_88"/>
    <property type="match status" value="1"/>
</dbReference>
<name>A0A0A1SV23_9HYPO</name>
<feature type="chain" id="PRO_5001978696" evidence="2">
    <location>
        <begin position="21"/>
        <end position="391"/>
    </location>
</feature>
<gene>
    <name evidence="3" type="ORF">VHEMI04366</name>
</gene>
<keyword evidence="4" id="KW-1185">Reference proteome</keyword>
<keyword evidence="2" id="KW-0732">Signal</keyword>
<dbReference type="PANTHER" id="PTHR33886:SF8">
    <property type="entry name" value="UNSATURATED RHAMNOGALACTURONAN HYDROLASE (EUROFUNG)"/>
    <property type="match status" value="1"/>
</dbReference>
<sequence>MKKSSRVIVALTAIAELTSAASTRKVPASQRMLDGIIARKQGIISSGAATSTLESGILAIAIEATIAQYPETKAKLSSYLEQMLNAAAADLGNATLDAKKPLDRFSVATAIDDAADAHLFPNSNTTDDAYAAVLASLPLQTRNPDGGLWYYVYPEWSYLDGVFSLLPFMASLPNANYTDMALQVSLLADHCYHVESGLYVHGYDWSKTAVWADKATGASPYVWGRSLAWFLSGLVQTWDRMDCHTRHNDKEKSTLCEKIRCITEDSAKNLIKFADAKTGAWWQLPTFPGREGNFLESSSTALFIFALLKGLRTGMFHSKEIKDAALRAYGYTKCDFVTRESDGTLGYDKTVIVCSLNSTATYEYYTQRPIVKDGLLGEAAFVLASLEVERL</sequence>
<dbReference type="GO" id="GO:0016787">
    <property type="term" value="F:hydrolase activity"/>
    <property type="evidence" value="ECO:0007669"/>
    <property type="project" value="UniProtKB-KW"/>
</dbReference>
<feature type="signal peptide" evidence="2">
    <location>
        <begin position="1"/>
        <end position="20"/>
    </location>
</feature>
<evidence type="ECO:0000313" key="4">
    <source>
        <dbReference type="Proteomes" id="UP000039046"/>
    </source>
</evidence>
<dbReference type="SUPFAM" id="SSF48208">
    <property type="entry name" value="Six-hairpin glycosidases"/>
    <property type="match status" value="1"/>
</dbReference>
<evidence type="ECO:0000256" key="2">
    <source>
        <dbReference type="SAM" id="SignalP"/>
    </source>
</evidence>
<protein>
    <submittedName>
        <fullName evidence="3">Uncharacterized protein</fullName>
    </submittedName>
</protein>
<dbReference type="AlphaFoldDB" id="A0A0A1SV23"/>
<dbReference type="GO" id="GO:0005975">
    <property type="term" value="P:carbohydrate metabolic process"/>
    <property type="evidence" value="ECO:0007669"/>
    <property type="project" value="InterPro"/>
</dbReference>
<reference evidence="3 4" key="1">
    <citation type="journal article" date="2015" name="Genome Announc.">
        <title>Draft Genome Sequence and Gene Annotation of the Entomopathogenic Fungus Verticillium hemipterigenum.</title>
        <authorList>
            <person name="Horn F."/>
            <person name="Habel A."/>
            <person name="Scharf D.H."/>
            <person name="Dworschak J."/>
            <person name="Brakhage A.A."/>
            <person name="Guthke R."/>
            <person name="Hertweck C."/>
            <person name="Linde J."/>
        </authorList>
    </citation>
    <scope>NUCLEOTIDE SEQUENCE [LARGE SCALE GENOMIC DNA]</scope>
</reference>
<organism evidence="3 4">
    <name type="scientific">[Torrubiella] hemipterigena</name>
    <dbReference type="NCBI Taxonomy" id="1531966"/>
    <lineage>
        <taxon>Eukaryota</taxon>
        <taxon>Fungi</taxon>
        <taxon>Dikarya</taxon>
        <taxon>Ascomycota</taxon>
        <taxon>Pezizomycotina</taxon>
        <taxon>Sordariomycetes</taxon>
        <taxon>Hypocreomycetidae</taxon>
        <taxon>Hypocreales</taxon>
        <taxon>Clavicipitaceae</taxon>
        <taxon>Clavicipitaceae incertae sedis</taxon>
        <taxon>'Torrubiella' clade</taxon>
    </lineage>
</organism>
<dbReference type="STRING" id="1531966.A0A0A1SV23"/>
<evidence type="ECO:0000313" key="3">
    <source>
        <dbReference type="EMBL" id="CEJ87289.1"/>
    </source>
</evidence>
<dbReference type="Gene3D" id="1.50.10.10">
    <property type="match status" value="1"/>
</dbReference>
<evidence type="ECO:0000256" key="1">
    <source>
        <dbReference type="ARBA" id="ARBA00022801"/>
    </source>
</evidence>
<dbReference type="HOGENOM" id="CLU_038720_0_0_1"/>
<proteinExistence type="predicted"/>
<dbReference type="PANTHER" id="PTHR33886">
    <property type="entry name" value="UNSATURATED RHAMNOGALACTURONAN HYDROLASE (EUROFUNG)"/>
    <property type="match status" value="1"/>
</dbReference>
<dbReference type="OrthoDB" id="540611at2759"/>
<dbReference type="EMBL" id="CDHN01000002">
    <property type="protein sequence ID" value="CEJ87289.1"/>
    <property type="molecule type" value="Genomic_DNA"/>
</dbReference>
<accession>A0A0A1SV23</accession>
<dbReference type="InterPro" id="IPR012341">
    <property type="entry name" value="6hp_glycosidase-like_sf"/>
</dbReference>
<dbReference type="InterPro" id="IPR052043">
    <property type="entry name" value="PolySaccharide_Degr_Enz"/>
</dbReference>
<dbReference type="InterPro" id="IPR008928">
    <property type="entry name" value="6-hairpin_glycosidase_sf"/>
</dbReference>
<keyword evidence="1" id="KW-0378">Hydrolase</keyword>
<dbReference type="InterPro" id="IPR010905">
    <property type="entry name" value="Glyco_hydro_88"/>
</dbReference>
<dbReference type="Proteomes" id="UP000039046">
    <property type="component" value="Unassembled WGS sequence"/>
</dbReference>